<feature type="compositionally biased region" description="Basic and acidic residues" evidence="1">
    <location>
        <begin position="10"/>
        <end position="28"/>
    </location>
</feature>
<feature type="non-terminal residue" evidence="2">
    <location>
        <position position="116"/>
    </location>
</feature>
<reference evidence="2 3" key="1">
    <citation type="submission" date="2021-03" db="EMBL/GenBank/DDBJ databases">
        <authorList>
            <person name="King G.J."/>
            <person name="Bancroft I."/>
            <person name="Baten A."/>
            <person name="Bloomfield J."/>
            <person name="Borpatragohain P."/>
            <person name="He Z."/>
            <person name="Irish N."/>
            <person name="Irwin J."/>
            <person name="Liu K."/>
            <person name="Mauleon R.P."/>
            <person name="Moore J."/>
            <person name="Morris R."/>
            <person name="Ostergaard L."/>
            <person name="Wang B."/>
            <person name="Wells R."/>
        </authorList>
    </citation>
    <scope>NUCLEOTIDE SEQUENCE [LARGE SCALE GENOMIC DNA]</scope>
    <source>
        <strain evidence="2">R-o-18</strain>
        <tissue evidence="2">Leaf</tissue>
    </source>
</reference>
<evidence type="ECO:0000313" key="2">
    <source>
        <dbReference type="EMBL" id="KAG5380788.1"/>
    </source>
</evidence>
<dbReference type="EMBL" id="JADBGQ010000009">
    <property type="protein sequence ID" value="KAG5380788.1"/>
    <property type="molecule type" value="Genomic_DNA"/>
</dbReference>
<feature type="region of interest" description="Disordered" evidence="1">
    <location>
        <begin position="1"/>
        <end position="82"/>
    </location>
</feature>
<accession>A0ABQ7L5T7</accession>
<sequence length="116" mass="12663">MVATLQRLRRVSDLRSDPDPSADGDYREIQGVQGSGGRAPSELEAPCKEERKKGEQLGCETRRTSSPPPAVTGDRESPTTAREIRICGGARVRGSKRGETLERNFSHLSLGQITSR</sequence>
<name>A0ABQ7L5T7_BRACM</name>
<evidence type="ECO:0000313" key="3">
    <source>
        <dbReference type="Proteomes" id="UP000823674"/>
    </source>
</evidence>
<evidence type="ECO:0000256" key="1">
    <source>
        <dbReference type="SAM" id="MobiDB-lite"/>
    </source>
</evidence>
<protein>
    <submittedName>
        <fullName evidence="2">Uncharacterized protein</fullName>
    </submittedName>
</protein>
<feature type="compositionally biased region" description="Basic and acidic residues" evidence="1">
    <location>
        <begin position="45"/>
        <end position="63"/>
    </location>
</feature>
<comment type="caution">
    <text evidence="2">The sequence shown here is derived from an EMBL/GenBank/DDBJ whole genome shotgun (WGS) entry which is preliminary data.</text>
</comment>
<gene>
    <name evidence="2" type="primary">A07g508750.1_BraROA</name>
    <name evidence="2" type="ORF">IGI04_028630</name>
</gene>
<dbReference type="Proteomes" id="UP000823674">
    <property type="component" value="Chromosome A07"/>
</dbReference>
<feature type="compositionally biased region" description="Basic and acidic residues" evidence="1">
    <location>
        <begin position="73"/>
        <end position="82"/>
    </location>
</feature>
<proteinExistence type="predicted"/>
<keyword evidence="3" id="KW-1185">Reference proteome</keyword>
<organism evidence="2 3">
    <name type="scientific">Brassica rapa subsp. trilocularis</name>
    <dbReference type="NCBI Taxonomy" id="1813537"/>
    <lineage>
        <taxon>Eukaryota</taxon>
        <taxon>Viridiplantae</taxon>
        <taxon>Streptophyta</taxon>
        <taxon>Embryophyta</taxon>
        <taxon>Tracheophyta</taxon>
        <taxon>Spermatophyta</taxon>
        <taxon>Magnoliopsida</taxon>
        <taxon>eudicotyledons</taxon>
        <taxon>Gunneridae</taxon>
        <taxon>Pentapetalae</taxon>
        <taxon>rosids</taxon>
        <taxon>malvids</taxon>
        <taxon>Brassicales</taxon>
        <taxon>Brassicaceae</taxon>
        <taxon>Brassiceae</taxon>
        <taxon>Brassica</taxon>
    </lineage>
</organism>